<accession>A0ABN2Y669</accession>
<dbReference type="EMBL" id="BAAANS010000083">
    <property type="protein sequence ID" value="GAA2122141.1"/>
    <property type="molecule type" value="Genomic_DNA"/>
</dbReference>
<organism evidence="1 2">
    <name type="scientific">Kitasatospora saccharophila</name>
    <dbReference type="NCBI Taxonomy" id="407973"/>
    <lineage>
        <taxon>Bacteria</taxon>
        <taxon>Bacillati</taxon>
        <taxon>Actinomycetota</taxon>
        <taxon>Actinomycetes</taxon>
        <taxon>Kitasatosporales</taxon>
        <taxon>Streptomycetaceae</taxon>
        <taxon>Kitasatospora</taxon>
    </lineage>
</organism>
<protein>
    <submittedName>
        <fullName evidence="1">Uncharacterized protein</fullName>
    </submittedName>
</protein>
<evidence type="ECO:0000313" key="2">
    <source>
        <dbReference type="Proteomes" id="UP001500897"/>
    </source>
</evidence>
<proteinExistence type="predicted"/>
<name>A0ABN2Y669_9ACTN</name>
<sequence>MAVNAYSRKNGLQIRIERWLKTGKKRKEEPGILRGEAYADWVLRRVAVERPVPSFGFDQPLVVAHCLRAVRLRVWRRSFTALLVAPGVVCGAERAVSWPVTGGVVLGGAWLAFWIDRVRAQYATYALRSDAFSAGRSREPAVARRLRKVWPTPYALPHERRLRSTGARDHFIGAGWTVWPESSIGIDVEPVPPRPDGKAAEQEIGLEVGSRIRKNLPFPETADRADSPSGFRQFTVPELHDYVADRLLDPAPMHAADHPLADVEVLGIATLSAKRWQDLDDRDWLELEGLAVGKPDAGPGEFVARRYLWARILSWNGELAVSLIVNFAYESGFLRVTARPHITGPLNQDLDPATDPPPPWSWRWLRTSWLNALFDLVDAVARPLASNAAAREPERDGGGPVSLREAYSTSYIDDMEMYEDARRYVQMMQRRVFETVEVFLGHRHIDLTAYRAQATQIYNFGVIAGGDISGNVTNQPGAGGSE</sequence>
<comment type="caution">
    <text evidence="1">The sequence shown here is derived from an EMBL/GenBank/DDBJ whole genome shotgun (WGS) entry which is preliminary data.</text>
</comment>
<keyword evidence="2" id="KW-1185">Reference proteome</keyword>
<evidence type="ECO:0000313" key="1">
    <source>
        <dbReference type="EMBL" id="GAA2122141.1"/>
    </source>
</evidence>
<gene>
    <name evidence="1" type="ORF">GCM10009759_72440</name>
</gene>
<reference evidence="1 2" key="1">
    <citation type="journal article" date="2019" name="Int. J. Syst. Evol. Microbiol.">
        <title>The Global Catalogue of Microorganisms (GCM) 10K type strain sequencing project: providing services to taxonomists for standard genome sequencing and annotation.</title>
        <authorList>
            <consortium name="The Broad Institute Genomics Platform"/>
            <consortium name="The Broad Institute Genome Sequencing Center for Infectious Disease"/>
            <person name="Wu L."/>
            <person name="Ma J."/>
        </authorList>
    </citation>
    <scope>NUCLEOTIDE SEQUENCE [LARGE SCALE GENOMIC DNA]</scope>
    <source>
        <strain evidence="1 2">JCM 14559</strain>
    </source>
</reference>
<dbReference type="Proteomes" id="UP001500897">
    <property type="component" value="Unassembled WGS sequence"/>
</dbReference>